<evidence type="ECO:0000256" key="4">
    <source>
        <dbReference type="ARBA" id="ARBA00022833"/>
    </source>
</evidence>
<dbReference type="Proteomes" id="UP001151071">
    <property type="component" value="Unassembled WGS sequence"/>
</dbReference>
<dbReference type="AlphaFoldDB" id="A0A9X3TS29"/>
<dbReference type="GO" id="GO:0016787">
    <property type="term" value="F:hydrolase activity"/>
    <property type="evidence" value="ECO:0007669"/>
    <property type="project" value="UniProtKB-KW"/>
</dbReference>
<accession>A0A9X3TS29</accession>
<evidence type="ECO:0000259" key="8">
    <source>
        <dbReference type="SMART" id="SM00849"/>
    </source>
</evidence>
<protein>
    <submittedName>
        <fullName evidence="9">MBL fold metallo-hydrolase</fullName>
    </submittedName>
</protein>
<organism evidence="9 10">
    <name type="scientific">Brevibacillus thermoruber</name>
    <dbReference type="NCBI Taxonomy" id="33942"/>
    <lineage>
        <taxon>Bacteria</taxon>
        <taxon>Bacillati</taxon>
        <taxon>Bacillota</taxon>
        <taxon>Bacilli</taxon>
        <taxon>Bacillales</taxon>
        <taxon>Paenibacillaceae</taxon>
        <taxon>Brevibacillus</taxon>
    </lineage>
</organism>
<comment type="function">
    <text evidence="6">Counteracts the endogenous Pycsar antiviral defense system. Phosphodiesterase that enables metal-dependent hydrolysis of host cyclic nucleotide Pycsar defense signals such as cCMP and cUMP.</text>
</comment>
<evidence type="ECO:0000256" key="5">
    <source>
        <dbReference type="ARBA" id="ARBA00034221"/>
    </source>
</evidence>
<comment type="similarity">
    <text evidence="1">Belongs to the metallo-beta-lactamase superfamily.</text>
</comment>
<comment type="caution">
    <text evidence="9">The sequence shown here is derived from an EMBL/GenBank/DDBJ whole genome shotgun (WGS) entry which is preliminary data.</text>
</comment>
<dbReference type="Pfam" id="PF00753">
    <property type="entry name" value="Lactamase_B"/>
    <property type="match status" value="1"/>
</dbReference>
<keyword evidence="10" id="KW-1185">Reference proteome</keyword>
<comment type="catalytic activity">
    <reaction evidence="5">
        <text>3',5'-cyclic CMP + H2O = CMP + H(+)</text>
        <dbReference type="Rhea" id="RHEA:72675"/>
        <dbReference type="ChEBI" id="CHEBI:15377"/>
        <dbReference type="ChEBI" id="CHEBI:15378"/>
        <dbReference type="ChEBI" id="CHEBI:58003"/>
        <dbReference type="ChEBI" id="CHEBI:60377"/>
    </reaction>
    <physiologicalReaction direction="left-to-right" evidence="5">
        <dbReference type="Rhea" id="RHEA:72676"/>
    </physiologicalReaction>
</comment>
<keyword evidence="2" id="KW-0479">Metal-binding</keyword>
<dbReference type="SUPFAM" id="SSF56281">
    <property type="entry name" value="Metallo-hydrolase/oxidoreductase"/>
    <property type="match status" value="1"/>
</dbReference>
<dbReference type="SMART" id="SM00849">
    <property type="entry name" value="Lactamase_B"/>
    <property type="match status" value="1"/>
</dbReference>
<feature type="domain" description="Metallo-beta-lactamase" evidence="8">
    <location>
        <begin position="52"/>
        <end position="259"/>
    </location>
</feature>
<dbReference type="EMBL" id="JAPYYP010000016">
    <property type="protein sequence ID" value="MDA5109374.1"/>
    <property type="molecule type" value="Genomic_DNA"/>
</dbReference>
<name>A0A9X3TS29_9BACL</name>
<comment type="catalytic activity">
    <reaction evidence="7">
        <text>3',5'-cyclic UMP + H2O = UMP + H(+)</text>
        <dbReference type="Rhea" id="RHEA:70575"/>
        <dbReference type="ChEBI" id="CHEBI:15377"/>
        <dbReference type="ChEBI" id="CHEBI:15378"/>
        <dbReference type="ChEBI" id="CHEBI:57865"/>
        <dbReference type="ChEBI" id="CHEBI:184387"/>
    </reaction>
    <physiologicalReaction direction="left-to-right" evidence="7">
        <dbReference type="Rhea" id="RHEA:70576"/>
    </physiologicalReaction>
</comment>
<dbReference type="Gene3D" id="3.60.15.10">
    <property type="entry name" value="Ribonuclease Z/Hydroxyacylglutathione hydrolase-like"/>
    <property type="match status" value="1"/>
</dbReference>
<dbReference type="InterPro" id="IPR051013">
    <property type="entry name" value="MBL_superfamily_lactonases"/>
</dbReference>
<evidence type="ECO:0000256" key="3">
    <source>
        <dbReference type="ARBA" id="ARBA00022801"/>
    </source>
</evidence>
<evidence type="ECO:0000256" key="6">
    <source>
        <dbReference type="ARBA" id="ARBA00034301"/>
    </source>
</evidence>
<dbReference type="GO" id="GO:0046872">
    <property type="term" value="F:metal ion binding"/>
    <property type="evidence" value="ECO:0007669"/>
    <property type="project" value="UniProtKB-KW"/>
</dbReference>
<dbReference type="PANTHER" id="PTHR42978">
    <property type="entry name" value="QUORUM-QUENCHING LACTONASE YTNP-RELATED-RELATED"/>
    <property type="match status" value="1"/>
</dbReference>
<dbReference type="InterPro" id="IPR001279">
    <property type="entry name" value="Metallo-B-lactamas"/>
</dbReference>
<reference evidence="9" key="1">
    <citation type="submission" date="2022-12" db="EMBL/GenBank/DDBJ databases">
        <title>Draft genome sequence of the thermophilic strain Brevibacillus thermoruber HT42, isolated from Los Humeros, Puebla, Mexico, with biotechnological potential.</title>
        <authorList>
            <person name="Lara Sanchez J."/>
            <person name="Solis Palacios R."/>
            <person name="Bustos Baena A.S."/>
            <person name="Ruz Baez A.E."/>
            <person name="Espinosa Luna G."/>
            <person name="Oliart Ros R.M."/>
        </authorList>
    </citation>
    <scope>NUCLEOTIDE SEQUENCE</scope>
    <source>
        <strain evidence="9">HT42</strain>
    </source>
</reference>
<keyword evidence="3" id="KW-0378">Hydrolase</keyword>
<proteinExistence type="inferred from homology"/>
<dbReference type="CDD" id="cd07728">
    <property type="entry name" value="YtnP-like_MBL-fold"/>
    <property type="match status" value="1"/>
</dbReference>
<dbReference type="PANTHER" id="PTHR42978:SF6">
    <property type="entry name" value="QUORUM-QUENCHING LACTONASE YTNP-RELATED"/>
    <property type="match status" value="1"/>
</dbReference>
<evidence type="ECO:0000313" key="10">
    <source>
        <dbReference type="Proteomes" id="UP001151071"/>
    </source>
</evidence>
<evidence type="ECO:0000313" key="9">
    <source>
        <dbReference type="EMBL" id="MDA5109374.1"/>
    </source>
</evidence>
<evidence type="ECO:0000256" key="2">
    <source>
        <dbReference type="ARBA" id="ARBA00022723"/>
    </source>
</evidence>
<gene>
    <name evidence="9" type="ORF">O3V59_13465</name>
</gene>
<sequence>MQLTNMQAGAFSLTWLRGGLTQLDGGAMFGVVPKPLWSKRYPHNDLNQIPLRADPILVEGGGKIILIESGLGNGRLTDKQKRNFGLLEESQVTESLAAKGLTPADIDIVLMTHMHYDHANGLVSWQDGRLASTFPRAVIYVQEQEWAEMREPNIRSRNTYWEDNWKPIQDQVQTYGDTLEVLPGISLHHTGGHSQGHAIVRIESGGQLVLHLADLLPTHAHQNSLWVMAYDDYPMTSIFAKETWIKEGIRQGAWFTFYHDVKYRAVKWNEQADITDCIEVE</sequence>
<keyword evidence="4" id="KW-0862">Zinc</keyword>
<dbReference type="InterPro" id="IPR036866">
    <property type="entry name" value="RibonucZ/Hydroxyglut_hydro"/>
</dbReference>
<evidence type="ECO:0000256" key="1">
    <source>
        <dbReference type="ARBA" id="ARBA00007749"/>
    </source>
</evidence>
<dbReference type="RefSeq" id="WP_029099796.1">
    <property type="nucleotide sequence ID" value="NZ_JAPYYP010000016.1"/>
</dbReference>
<evidence type="ECO:0000256" key="7">
    <source>
        <dbReference type="ARBA" id="ARBA00048505"/>
    </source>
</evidence>